<dbReference type="AlphaFoldDB" id="A0A2U9NZ06"/>
<sequence length="216" mass="23286">MKTADQPTYTWHADININGQPYPTRHPVPDHGPNSDAYHGDLTYAQRDHLRAVHEAAHAVASIAAGGHIHHAKITPTAELATRELSNTGIPSGDCSGCNLTDGQAVAVFLAAGERAEDHWLHQNKLWTPTRAAGIELGAYSDRQSFLALNPHFGFGNDHNDYRVVHDFADQLVTRCWPAITAVADVLAVRLHLTGDEIADLAHMPNGAPSATCTTA</sequence>
<name>A0A2U9NZ06_STRAS</name>
<feature type="region of interest" description="Disordered" evidence="1">
    <location>
        <begin position="18"/>
        <end position="37"/>
    </location>
</feature>
<dbReference type="GO" id="GO:0005524">
    <property type="term" value="F:ATP binding"/>
    <property type="evidence" value="ECO:0007669"/>
    <property type="project" value="InterPro"/>
</dbReference>
<dbReference type="GO" id="GO:0006508">
    <property type="term" value="P:proteolysis"/>
    <property type="evidence" value="ECO:0007669"/>
    <property type="project" value="InterPro"/>
</dbReference>
<dbReference type="EMBL" id="CP029788">
    <property type="protein sequence ID" value="AWT42580.1"/>
    <property type="molecule type" value="Genomic_DNA"/>
</dbReference>
<keyword evidence="3" id="KW-1185">Reference proteome</keyword>
<dbReference type="RefSeq" id="WP_110627503.1">
    <property type="nucleotide sequence ID" value="NZ_CP029788.1"/>
</dbReference>
<dbReference type="Proteomes" id="UP000247634">
    <property type="component" value="Chromosome"/>
</dbReference>
<dbReference type="InterPro" id="IPR037219">
    <property type="entry name" value="Peptidase_M41-like"/>
</dbReference>
<evidence type="ECO:0000256" key="1">
    <source>
        <dbReference type="SAM" id="MobiDB-lite"/>
    </source>
</evidence>
<dbReference type="SUPFAM" id="SSF140990">
    <property type="entry name" value="FtsH protease domain-like"/>
    <property type="match status" value="1"/>
</dbReference>
<evidence type="ECO:0000313" key="2">
    <source>
        <dbReference type="EMBL" id="AWT42580.1"/>
    </source>
</evidence>
<dbReference type="OrthoDB" id="4188141at2"/>
<organism evidence="2 3">
    <name type="scientific">Streptomyces actuosus</name>
    <dbReference type="NCBI Taxonomy" id="1885"/>
    <lineage>
        <taxon>Bacteria</taxon>
        <taxon>Bacillati</taxon>
        <taxon>Actinomycetota</taxon>
        <taxon>Actinomycetes</taxon>
        <taxon>Kitasatosporales</taxon>
        <taxon>Streptomycetaceae</taxon>
        <taxon>Streptomyces</taxon>
    </lineage>
</organism>
<dbReference type="KEGG" id="sact:DMT42_09805"/>
<dbReference type="GO" id="GO:0004176">
    <property type="term" value="F:ATP-dependent peptidase activity"/>
    <property type="evidence" value="ECO:0007669"/>
    <property type="project" value="InterPro"/>
</dbReference>
<gene>
    <name evidence="2" type="ORF">DMT42_09805</name>
</gene>
<protein>
    <submittedName>
        <fullName evidence="2">Uncharacterized protein</fullName>
    </submittedName>
</protein>
<accession>A0A2U9NZ06</accession>
<evidence type="ECO:0000313" key="3">
    <source>
        <dbReference type="Proteomes" id="UP000247634"/>
    </source>
</evidence>
<dbReference type="GO" id="GO:0004222">
    <property type="term" value="F:metalloendopeptidase activity"/>
    <property type="evidence" value="ECO:0007669"/>
    <property type="project" value="InterPro"/>
</dbReference>
<reference evidence="2 3" key="1">
    <citation type="submission" date="2018-06" db="EMBL/GenBank/DDBJ databases">
        <title>The complete genome sequence of a nosiheptide producer Streptomyces actuosus ATCC 25421: deducing the ability of producing a new class III lantibiotics.</title>
        <authorList>
            <person name="Liu W."/>
            <person name="Sun F."/>
            <person name="Hu Y."/>
        </authorList>
    </citation>
    <scope>NUCLEOTIDE SEQUENCE [LARGE SCALE GENOMIC DNA]</scope>
    <source>
        <strain evidence="2 3">ATCC 25421</strain>
    </source>
</reference>
<proteinExistence type="predicted"/>